<name>A0A2S9QKX3_9MICO</name>
<sequence length="312" mass="32416">MHALITGAGQIGTQLAGDLTADGHQVTVLRRSAGSMPGTGARVIRGDAGDRDAIRSAAEGAAVVFHCIHAAYSAPVWRRELPRRELAVMDVAAELGIPVIFPESVYAFGRGAVDLGETSPIAPASPLGEVRAELLSARSAHPARTASLVASDLVGPTAHAKSSVILGTVLAPAAAGRRAWVLGDPDAPHALTYLPDLSRAMIAAASLARTGGTVLNAPTGPPLSQRRMAEDAARAVGRKPAGASRIPSAALGACAPFSPAFREIFRQRYLWDSPSALQPGRLTTEFGLDPTPWSEVLREWAGSLTPAPPRPH</sequence>
<evidence type="ECO:0000313" key="2">
    <source>
        <dbReference type="EMBL" id="PRI10241.1"/>
    </source>
</evidence>
<evidence type="ECO:0000259" key="1">
    <source>
        <dbReference type="Pfam" id="PF01370"/>
    </source>
</evidence>
<dbReference type="OrthoDB" id="8205493at2"/>
<dbReference type="Proteomes" id="UP000238650">
    <property type="component" value="Unassembled WGS sequence"/>
</dbReference>
<proteinExistence type="predicted"/>
<dbReference type="InterPro" id="IPR001509">
    <property type="entry name" value="Epimerase_deHydtase"/>
</dbReference>
<comment type="caution">
    <text evidence="2">The sequence shown here is derived from an EMBL/GenBank/DDBJ whole genome shotgun (WGS) entry which is preliminary data.</text>
</comment>
<keyword evidence="3" id="KW-1185">Reference proteome</keyword>
<evidence type="ECO:0000313" key="3">
    <source>
        <dbReference type="Proteomes" id="UP000238650"/>
    </source>
</evidence>
<dbReference type="InterPro" id="IPR036291">
    <property type="entry name" value="NAD(P)-bd_dom_sf"/>
</dbReference>
<dbReference type="EMBL" id="MWZD01000022">
    <property type="protein sequence ID" value="PRI10241.1"/>
    <property type="molecule type" value="Genomic_DNA"/>
</dbReference>
<dbReference type="RefSeq" id="WP_105806176.1">
    <property type="nucleotide sequence ID" value="NZ_MWZD01000022.1"/>
</dbReference>
<reference evidence="2 3" key="1">
    <citation type="journal article" date="2017" name="New Microbes New Infect">
        <title>Genome sequence of 'Leucobacter massiliensis' sp. nov. isolated from human pharynx after travel to the 2014 Hajj.</title>
        <authorList>
            <person name="Leangapichart T."/>
            <person name="Gautret P."/>
            <person name="Nguyen T.T."/>
            <person name="Armstrong N."/>
            <person name="Rolain J.M."/>
        </authorList>
    </citation>
    <scope>NUCLEOTIDE SEQUENCE [LARGE SCALE GENOMIC DNA]</scope>
    <source>
        <strain evidence="2 3">122RC15</strain>
    </source>
</reference>
<dbReference type="SUPFAM" id="SSF51735">
    <property type="entry name" value="NAD(P)-binding Rossmann-fold domains"/>
    <property type="match status" value="1"/>
</dbReference>
<dbReference type="Pfam" id="PF01370">
    <property type="entry name" value="Epimerase"/>
    <property type="match status" value="1"/>
</dbReference>
<dbReference type="AlphaFoldDB" id="A0A2S9QKX3"/>
<gene>
    <name evidence="2" type="ORF">B4915_12625</name>
</gene>
<organism evidence="2 3">
    <name type="scientific">Leucobacter massiliensis</name>
    <dbReference type="NCBI Taxonomy" id="1686285"/>
    <lineage>
        <taxon>Bacteria</taxon>
        <taxon>Bacillati</taxon>
        <taxon>Actinomycetota</taxon>
        <taxon>Actinomycetes</taxon>
        <taxon>Micrococcales</taxon>
        <taxon>Microbacteriaceae</taxon>
        <taxon>Leucobacter</taxon>
    </lineage>
</organism>
<accession>A0A2S9QKX3</accession>
<feature type="domain" description="NAD-dependent epimerase/dehydratase" evidence="1">
    <location>
        <begin position="3"/>
        <end position="211"/>
    </location>
</feature>
<dbReference type="Gene3D" id="3.40.50.720">
    <property type="entry name" value="NAD(P)-binding Rossmann-like Domain"/>
    <property type="match status" value="1"/>
</dbReference>
<protein>
    <recommendedName>
        <fullName evidence="1">NAD-dependent epimerase/dehydratase domain-containing protein</fullName>
    </recommendedName>
</protein>